<evidence type="ECO:0000256" key="1">
    <source>
        <dbReference type="PROSITE-ProRule" id="PRU00339"/>
    </source>
</evidence>
<gene>
    <name evidence="2" type="ORF">C7455_108175</name>
</gene>
<dbReference type="Gene3D" id="1.25.40.10">
    <property type="entry name" value="Tetratricopeptide repeat domain"/>
    <property type="match status" value="2"/>
</dbReference>
<organism evidence="2 3">
    <name type="scientific">Roseicyclus mahoneyensis</name>
    <dbReference type="NCBI Taxonomy" id="164332"/>
    <lineage>
        <taxon>Bacteria</taxon>
        <taxon>Pseudomonadati</taxon>
        <taxon>Pseudomonadota</taxon>
        <taxon>Alphaproteobacteria</taxon>
        <taxon>Rhodobacterales</taxon>
        <taxon>Roseobacteraceae</taxon>
        <taxon>Roseicyclus</taxon>
    </lineage>
</organism>
<dbReference type="SUPFAM" id="SSF48452">
    <property type="entry name" value="TPR-like"/>
    <property type="match status" value="1"/>
</dbReference>
<dbReference type="Pfam" id="PF13432">
    <property type="entry name" value="TPR_16"/>
    <property type="match status" value="1"/>
</dbReference>
<dbReference type="OrthoDB" id="7819234at2"/>
<sequence>MALSPRLLPVVVIALAVSACDATRSTDVNRANGPLSVIDDSNLNDIMLTAAAPEEAVAYFRRAYGESPERVDFRRGLAASLVRAGRADEAVPHWRAIVEGNAAIEQDRIDYAGALIRAGNWAEAQNQLNQVPPTFETYERYRLEAMVADSNQQWDRADSFYEIAVGLTTRPANVLNNWGYSRLTRGDFRGAEDLFQRAISYDPDLFTAKNNLVLARAAQGNYQMPLVRMTEVERAQLLHTAALAAIRQGQTDVGRGLLADAIETHPQHFDAAVRALDALETEVRG</sequence>
<dbReference type="Pfam" id="PF14559">
    <property type="entry name" value="TPR_19"/>
    <property type="match status" value="1"/>
</dbReference>
<reference evidence="2 3" key="1">
    <citation type="submission" date="2018-05" db="EMBL/GenBank/DDBJ databases">
        <title>Genomic Encyclopedia of Type Strains, Phase IV (KMG-IV): sequencing the most valuable type-strain genomes for metagenomic binning, comparative biology and taxonomic classification.</title>
        <authorList>
            <person name="Goeker M."/>
        </authorList>
    </citation>
    <scope>NUCLEOTIDE SEQUENCE [LARGE SCALE GENOMIC DNA]</scope>
    <source>
        <strain evidence="2 3">DSM 16097</strain>
    </source>
</reference>
<dbReference type="AlphaFoldDB" id="A0A316GWF7"/>
<dbReference type="PROSITE" id="PS50005">
    <property type="entry name" value="TPR"/>
    <property type="match status" value="1"/>
</dbReference>
<accession>A0A316GWF7</accession>
<feature type="repeat" description="TPR" evidence="1">
    <location>
        <begin position="172"/>
        <end position="205"/>
    </location>
</feature>
<dbReference type="Proteomes" id="UP000245708">
    <property type="component" value="Unassembled WGS sequence"/>
</dbReference>
<comment type="caution">
    <text evidence="2">The sequence shown here is derived from an EMBL/GenBank/DDBJ whole genome shotgun (WGS) entry which is preliminary data.</text>
</comment>
<evidence type="ECO:0000313" key="2">
    <source>
        <dbReference type="EMBL" id="PWK59407.1"/>
    </source>
</evidence>
<dbReference type="EMBL" id="QGGW01000008">
    <property type="protein sequence ID" value="PWK59407.1"/>
    <property type="molecule type" value="Genomic_DNA"/>
</dbReference>
<proteinExistence type="predicted"/>
<dbReference type="InterPro" id="IPR011990">
    <property type="entry name" value="TPR-like_helical_dom_sf"/>
</dbReference>
<evidence type="ECO:0000313" key="3">
    <source>
        <dbReference type="Proteomes" id="UP000245708"/>
    </source>
</evidence>
<keyword evidence="1" id="KW-0802">TPR repeat</keyword>
<dbReference type="RefSeq" id="WP_109669807.1">
    <property type="nucleotide sequence ID" value="NZ_QGGW01000008.1"/>
</dbReference>
<keyword evidence="3" id="KW-1185">Reference proteome</keyword>
<protein>
    <submittedName>
        <fullName evidence="2">Flp pilus assembly protein TadD</fullName>
    </submittedName>
</protein>
<dbReference type="PROSITE" id="PS51257">
    <property type="entry name" value="PROKAR_LIPOPROTEIN"/>
    <property type="match status" value="1"/>
</dbReference>
<dbReference type="InterPro" id="IPR019734">
    <property type="entry name" value="TPR_rpt"/>
</dbReference>
<name>A0A316GWF7_9RHOB</name>